<dbReference type="Proteomes" id="UP000016033">
    <property type="component" value="Unassembled WGS sequence"/>
</dbReference>
<evidence type="ECO:0000313" key="4">
    <source>
        <dbReference type="Proteomes" id="UP000016033"/>
    </source>
</evidence>
<comment type="caution">
    <text evidence="3">The sequence shown here is derived from an EMBL/GenBank/DDBJ whole genome shotgun (WGS) entry which is preliminary data.</text>
</comment>
<evidence type="ECO:0008006" key="5">
    <source>
        <dbReference type="Google" id="ProtNLM"/>
    </source>
</evidence>
<keyword evidence="2" id="KW-0472">Membrane</keyword>
<dbReference type="EMBL" id="ATAO01000035">
    <property type="protein sequence ID" value="EQM85091.1"/>
    <property type="molecule type" value="Genomic_DNA"/>
</dbReference>
<evidence type="ECO:0000313" key="3">
    <source>
        <dbReference type="EMBL" id="EQM85091.1"/>
    </source>
</evidence>
<feature type="compositionally biased region" description="Basic and acidic residues" evidence="1">
    <location>
        <begin position="143"/>
        <end position="156"/>
    </location>
</feature>
<keyword evidence="2" id="KW-0812">Transmembrane</keyword>
<gene>
    <name evidence="3" type="ORF">L687_11390</name>
</gene>
<name>T5L1E3_MICMQ</name>
<proteinExistence type="predicted"/>
<keyword evidence="2" id="KW-1133">Transmembrane helix</keyword>
<reference evidence="3 4" key="1">
    <citation type="journal article" date="2013" name="Genome Announc.">
        <title>Whole-genome sequences of five oyster-associated bacteria show potential for crude oil hydrocarbon degradation.</title>
        <authorList>
            <person name="Chauhan A."/>
            <person name="Green S."/>
            <person name="Pathak A."/>
            <person name="Thomas J."/>
            <person name="Venkatramanan R."/>
        </authorList>
    </citation>
    <scope>NUCLEOTIDE SEQUENCE [LARGE SCALE GENOMIC DNA]</scope>
    <source>
        <strain evidence="3 4">MF109</strain>
    </source>
</reference>
<sequence>MYEYMPMTSPAGHPIGALTGDVEAIRDRGNSLQDLANAMSNSATLLQRLVDNGADMQGESVDKLAEISGKMHAELGRAADLYDAVAPHIVQYASDLETSKAAIDPILDDLETLWATYQQKKDAASSAAAQSPDYPTGADADDDQARQAAEDARDDAAEAASGAASSARGDWDARAGDYDREWNSWHTAFTNAASNIREDTSDKIEDGFWDNVDGFLQFMSDFLAVAGIVLAVLAIIVGGPIIAALAAIVAVATLIVAVARLARGKGSVIDVVFGVIGVIPLIGPAIKFARGPMAMIRGADFGADGMRFFNAVAGRAPLSTLSQIRGGFTTGFGEFSARLFTGNGAASFAAQMTGVQTLDMVGNVFASHFAIAGGIKDSAGGAWSGTFDPDQNPFS</sequence>
<feature type="transmembrane region" description="Helical" evidence="2">
    <location>
        <begin position="223"/>
        <end position="256"/>
    </location>
</feature>
<dbReference type="PATRIC" id="fig|1333857.3.peg.505"/>
<feature type="compositionally biased region" description="Low complexity" evidence="1">
    <location>
        <begin position="158"/>
        <end position="168"/>
    </location>
</feature>
<protein>
    <recommendedName>
        <fullName evidence="5">WXG100 family type VII secretion target</fullName>
    </recommendedName>
</protein>
<organism evidence="3 4">
    <name type="scientific">Microbacterium maritypicum MF109</name>
    <dbReference type="NCBI Taxonomy" id="1333857"/>
    <lineage>
        <taxon>Bacteria</taxon>
        <taxon>Bacillati</taxon>
        <taxon>Actinomycetota</taxon>
        <taxon>Actinomycetes</taxon>
        <taxon>Micrococcales</taxon>
        <taxon>Microbacteriaceae</taxon>
        <taxon>Microbacterium</taxon>
    </lineage>
</organism>
<accession>T5L1E3</accession>
<feature type="region of interest" description="Disordered" evidence="1">
    <location>
        <begin position="124"/>
        <end position="171"/>
    </location>
</feature>
<feature type="transmembrane region" description="Helical" evidence="2">
    <location>
        <begin position="268"/>
        <end position="289"/>
    </location>
</feature>
<evidence type="ECO:0000256" key="1">
    <source>
        <dbReference type="SAM" id="MobiDB-lite"/>
    </source>
</evidence>
<evidence type="ECO:0000256" key="2">
    <source>
        <dbReference type="SAM" id="Phobius"/>
    </source>
</evidence>
<feature type="compositionally biased region" description="Low complexity" evidence="1">
    <location>
        <begin position="124"/>
        <end position="138"/>
    </location>
</feature>
<dbReference type="AlphaFoldDB" id="T5L1E3"/>